<reference evidence="2 3" key="1">
    <citation type="submission" date="2015-09" db="EMBL/GenBank/DDBJ databases">
        <title>Draft genome of a European isolate of the apple canker pathogen Neonectria ditissima.</title>
        <authorList>
            <person name="Gomez-Cortecero A."/>
            <person name="Harrison R.J."/>
            <person name="Armitage A.D."/>
        </authorList>
    </citation>
    <scope>NUCLEOTIDE SEQUENCE [LARGE SCALE GENOMIC DNA]</scope>
    <source>
        <strain evidence="2 3">R09/05</strain>
    </source>
</reference>
<keyword evidence="3" id="KW-1185">Reference proteome</keyword>
<comment type="caution">
    <text evidence="2">The sequence shown here is derived from an EMBL/GenBank/DDBJ whole genome shotgun (WGS) entry which is preliminary data.</text>
</comment>
<keyword evidence="1" id="KW-0732">Signal</keyword>
<feature type="signal peptide" evidence="1">
    <location>
        <begin position="1"/>
        <end position="16"/>
    </location>
</feature>
<protein>
    <recommendedName>
        <fullName evidence="4">Cyanovirin-N domain-containing protein</fullName>
    </recommendedName>
</protein>
<dbReference type="AlphaFoldDB" id="A0A0P7AVC2"/>
<accession>A0A0P7AVC2</accession>
<name>A0A0P7AVC2_9HYPO</name>
<dbReference type="EMBL" id="LKCW01000057">
    <property type="protein sequence ID" value="KPM41883.1"/>
    <property type="molecule type" value="Genomic_DNA"/>
</dbReference>
<feature type="chain" id="PRO_5006135095" description="Cyanovirin-N domain-containing protein" evidence="1">
    <location>
        <begin position="17"/>
        <end position="169"/>
    </location>
</feature>
<dbReference type="OrthoDB" id="5383526at2759"/>
<evidence type="ECO:0000256" key="1">
    <source>
        <dbReference type="SAM" id="SignalP"/>
    </source>
</evidence>
<evidence type="ECO:0000313" key="3">
    <source>
        <dbReference type="Proteomes" id="UP000050424"/>
    </source>
</evidence>
<organism evidence="2 3">
    <name type="scientific">Neonectria ditissima</name>
    <dbReference type="NCBI Taxonomy" id="78410"/>
    <lineage>
        <taxon>Eukaryota</taxon>
        <taxon>Fungi</taxon>
        <taxon>Dikarya</taxon>
        <taxon>Ascomycota</taxon>
        <taxon>Pezizomycotina</taxon>
        <taxon>Sordariomycetes</taxon>
        <taxon>Hypocreomycetidae</taxon>
        <taxon>Hypocreales</taxon>
        <taxon>Nectriaceae</taxon>
        <taxon>Neonectria</taxon>
    </lineage>
</organism>
<gene>
    <name evidence="2" type="ORF">AK830_g4665</name>
</gene>
<evidence type="ECO:0008006" key="4">
    <source>
        <dbReference type="Google" id="ProtNLM"/>
    </source>
</evidence>
<sequence>MKFLATLAHLVATASAVDLYLHTNNNCGDSSLRCNNMNPNTCCGTDASNSPYQSIAVRGVNSGWNLQGRGYDNGRCNRLQTISGNNGNDWICNRSNGFRYTGAGYNFVGRKRAEPKSKCQRPNALVLADGTEYDLTDLSDDDYDGIVELGLKATSPEDVPEELQAFQIN</sequence>
<proteinExistence type="predicted"/>
<dbReference type="Proteomes" id="UP000050424">
    <property type="component" value="Unassembled WGS sequence"/>
</dbReference>
<evidence type="ECO:0000313" key="2">
    <source>
        <dbReference type="EMBL" id="KPM41883.1"/>
    </source>
</evidence>